<sequence length="59" mass="6730">MRQYIPVLSFSSGRIFSIVLEWQIPFGSAGNRRFYNHISSFNEVLGRCVLTPAVAGPWR</sequence>
<name>A0A919NXL5_9ACTN</name>
<evidence type="ECO:0000313" key="1">
    <source>
        <dbReference type="EMBL" id="GIF25547.1"/>
    </source>
</evidence>
<keyword evidence="2" id="KW-1185">Reference proteome</keyword>
<protein>
    <submittedName>
        <fullName evidence="1">Uncharacterized protein</fullName>
    </submittedName>
</protein>
<reference evidence="1" key="1">
    <citation type="submission" date="2021-01" db="EMBL/GenBank/DDBJ databases">
        <title>Whole genome shotgun sequence of Actinoplanes tereljensis NBRC 105297.</title>
        <authorList>
            <person name="Komaki H."/>
            <person name="Tamura T."/>
        </authorList>
    </citation>
    <scope>NUCLEOTIDE SEQUENCE</scope>
    <source>
        <strain evidence="1">NBRC 105297</strain>
    </source>
</reference>
<organism evidence="1 2">
    <name type="scientific">Paractinoplanes tereljensis</name>
    <dbReference type="NCBI Taxonomy" id="571912"/>
    <lineage>
        <taxon>Bacteria</taxon>
        <taxon>Bacillati</taxon>
        <taxon>Actinomycetota</taxon>
        <taxon>Actinomycetes</taxon>
        <taxon>Micromonosporales</taxon>
        <taxon>Micromonosporaceae</taxon>
        <taxon>Paractinoplanes</taxon>
    </lineage>
</organism>
<gene>
    <name evidence="1" type="ORF">Ate02nite_82770</name>
</gene>
<proteinExistence type="predicted"/>
<dbReference type="AlphaFoldDB" id="A0A919NXL5"/>
<evidence type="ECO:0000313" key="2">
    <source>
        <dbReference type="Proteomes" id="UP000623608"/>
    </source>
</evidence>
<dbReference type="EMBL" id="BOMY01000052">
    <property type="protein sequence ID" value="GIF25547.1"/>
    <property type="molecule type" value="Genomic_DNA"/>
</dbReference>
<comment type="caution">
    <text evidence="1">The sequence shown here is derived from an EMBL/GenBank/DDBJ whole genome shotgun (WGS) entry which is preliminary data.</text>
</comment>
<dbReference type="Proteomes" id="UP000623608">
    <property type="component" value="Unassembled WGS sequence"/>
</dbReference>
<accession>A0A919NXL5</accession>